<protein>
    <recommendedName>
        <fullName evidence="5">Secreted protein</fullName>
    </recommendedName>
</protein>
<dbReference type="EMBL" id="SNZH01000069">
    <property type="protein sequence ID" value="TDR33713.1"/>
    <property type="molecule type" value="Genomic_DNA"/>
</dbReference>
<feature type="region of interest" description="Disordered" evidence="1">
    <location>
        <begin position="30"/>
        <end position="77"/>
    </location>
</feature>
<evidence type="ECO:0000256" key="2">
    <source>
        <dbReference type="SAM" id="SignalP"/>
    </source>
</evidence>
<keyword evidence="2" id="KW-0732">Signal</keyword>
<dbReference type="AlphaFoldDB" id="A0A4R6YD48"/>
<reference evidence="3 4" key="1">
    <citation type="submission" date="2019-03" db="EMBL/GenBank/DDBJ databases">
        <title>Genomic Encyclopedia of Type Strains, Phase IV (KMG-IV): sequencing the most valuable type-strain genomes for metagenomic binning, comparative biology and taxonomic classification.</title>
        <authorList>
            <person name="Goeker M."/>
        </authorList>
    </citation>
    <scope>NUCLEOTIDE SEQUENCE [LARGE SCALE GENOMIC DNA]</scope>
    <source>
        <strain evidence="3 4">DSM 21667</strain>
    </source>
</reference>
<feature type="signal peptide" evidence="2">
    <location>
        <begin position="1"/>
        <end position="18"/>
    </location>
</feature>
<accession>A0A4R6YD48</accession>
<feature type="chain" id="PRO_5020536950" description="Secreted protein" evidence="2">
    <location>
        <begin position="19"/>
        <end position="320"/>
    </location>
</feature>
<evidence type="ECO:0000256" key="1">
    <source>
        <dbReference type="SAM" id="MobiDB-lite"/>
    </source>
</evidence>
<gene>
    <name evidence="3" type="ORF">DFR29_1691</name>
</gene>
<evidence type="ECO:0000313" key="3">
    <source>
        <dbReference type="EMBL" id="TDR33713.1"/>
    </source>
</evidence>
<organism evidence="3 4">
    <name type="scientific">Tahibacter aquaticus</name>
    <dbReference type="NCBI Taxonomy" id="520092"/>
    <lineage>
        <taxon>Bacteria</taxon>
        <taxon>Pseudomonadati</taxon>
        <taxon>Pseudomonadota</taxon>
        <taxon>Gammaproteobacteria</taxon>
        <taxon>Lysobacterales</taxon>
        <taxon>Rhodanobacteraceae</taxon>
        <taxon>Tahibacter</taxon>
    </lineage>
</organism>
<dbReference type="Proteomes" id="UP000295293">
    <property type="component" value="Unassembled WGS sequence"/>
</dbReference>
<keyword evidence="4" id="KW-1185">Reference proteome</keyword>
<comment type="caution">
    <text evidence="3">The sequence shown here is derived from an EMBL/GenBank/DDBJ whole genome shotgun (WGS) entry which is preliminary data.</text>
</comment>
<sequence>MRNSRLVLVAITALAAGAALTWHIRSGTETNHSANDTGAAVQREAVRSPSSLTTPETQAHPPAMKQQSPGSKSLDAHSPMLAYENSEDLAQVVEQLSPAAQSGDWQAKWMLARAFDECFPQVADPTLYGKIRASAHELPPEVQADMLRHLNRSEHRCRQLIASGQVTRTKVLESFDVALRTENLANRATSLVNSPESMSENDAKAMIRQIVESRDPWAIWALSEVMGETEDGANEYGPFSGSKVDRWAWKFVACALGYPCGPDSAEVRRLCVTQGHCASQALEGVVQQAFLTPAEFKEAIGKRDELLGIIAAGNVQSIFR</sequence>
<proteinExistence type="predicted"/>
<evidence type="ECO:0000313" key="4">
    <source>
        <dbReference type="Proteomes" id="UP000295293"/>
    </source>
</evidence>
<name>A0A4R6YD48_9GAMM</name>
<feature type="compositionally biased region" description="Polar residues" evidence="1">
    <location>
        <begin position="48"/>
        <end position="57"/>
    </location>
</feature>
<evidence type="ECO:0008006" key="5">
    <source>
        <dbReference type="Google" id="ProtNLM"/>
    </source>
</evidence>